<gene>
    <name evidence="1" type="ORF">ACFSQS_11635</name>
</gene>
<dbReference type="Proteomes" id="UP001597441">
    <property type="component" value="Unassembled WGS sequence"/>
</dbReference>
<proteinExistence type="predicted"/>
<accession>A0ABW5JTD6</accession>
<keyword evidence="2" id="KW-1185">Reference proteome</keyword>
<sequence>MMEQFRYRRGGGDGERVMIRVGGQIKILSTVLTFKYNMVSGYNV</sequence>
<organism evidence="1 2">
    <name type="scientific">Gelatiniphilus marinus</name>
    <dbReference type="NCBI Taxonomy" id="1759464"/>
    <lineage>
        <taxon>Bacteria</taxon>
        <taxon>Pseudomonadati</taxon>
        <taxon>Bacteroidota</taxon>
        <taxon>Flavobacteriia</taxon>
        <taxon>Flavobacteriales</taxon>
        <taxon>Flavobacteriaceae</taxon>
        <taxon>Gelatiniphilus</taxon>
    </lineage>
</organism>
<name>A0ABW5JTD6_9FLAO</name>
<dbReference type="EMBL" id="JBHULK010000004">
    <property type="protein sequence ID" value="MFD2535755.1"/>
    <property type="molecule type" value="Genomic_DNA"/>
</dbReference>
<reference evidence="2" key="1">
    <citation type="journal article" date="2019" name="Int. J. Syst. Evol. Microbiol.">
        <title>The Global Catalogue of Microorganisms (GCM) 10K type strain sequencing project: providing services to taxonomists for standard genome sequencing and annotation.</title>
        <authorList>
            <consortium name="The Broad Institute Genomics Platform"/>
            <consortium name="The Broad Institute Genome Sequencing Center for Infectious Disease"/>
            <person name="Wu L."/>
            <person name="Ma J."/>
        </authorList>
    </citation>
    <scope>NUCLEOTIDE SEQUENCE [LARGE SCALE GENOMIC DNA]</scope>
    <source>
        <strain evidence="2">KCTC 42903</strain>
    </source>
</reference>
<dbReference type="RefSeq" id="WP_388018859.1">
    <property type="nucleotide sequence ID" value="NZ_JBHUDT010000004.1"/>
</dbReference>
<protein>
    <submittedName>
        <fullName evidence="1">Uncharacterized protein</fullName>
    </submittedName>
</protein>
<evidence type="ECO:0000313" key="2">
    <source>
        <dbReference type="Proteomes" id="UP001597441"/>
    </source>
</evidence>
<evidence type="ECO:0000313" key="1">
    <source>
        <dbReference type="EMBL" id="MFD2535755.1"/>
    </source>
</evidence>
<comment type="caution">
    <text evidence="1">The sequence shown here is derived from an EMBL/GenBank/DDBJ whole genome shotgun (WGS) entry which is preliminary data.</text>
</comment>